<feature type="transmembrane region" description="Helical" evidence="9">
    <location>
        <begin position="39"/>
        <end position="57"/>
    </location>
</feature>
<sequence>MDGHDAGPVWYSRWFVATLTAVLTVVFALSAWWSGDLDGAAPITATALILANTVPLLALRWNPLVVTLAFGVVYPLWLAGGGDMGRDGHVLQSLPTLVALFMVGAWARPLWLRAVALAVPAWMMGAVFAGLWDTDALDLSYVALVFVVVWALGVVIAERRAYATELEATTAELRAAQHQLADRAVADERARIARELHDVIAHAMSVITVQAGVGAHLIESRPAKAGESLSAIERTGREALSEMRRMLTVLRDPDPAGPRPGPQPGLDDVAGLVAAAADAGVVVTVETDGAPRPLPPGLDLAAYRVVQEALTNVVKHAGGARAQLTIGYRADELVIRIKDQGRARRESPVPGQGLRGMAERVALYDGTLETAPEPDGFLVRARFPLETAEPGAAS</sequence>
<feature type="domain" description="Histidine kinase/HSP90-like ATPase" evidence="10">
    <location>
        <begin position="301"/>
        <end position="386"/>
    </location>
</feature>
<evidence type="ECO:0000256" key="1">
    <source>
        <dbReference type="ARBA" id="ARBA00000085"/>
    </source>
</evidence>
<keyword evidence="6 12" id="KW-0418">Kinase</keyword>
<reference evidence="12 13" key="1">
    <citation type="submission" date="2018-03" db="EMBL/GenBank/DDBJ databases">
        <title>Genomic Encyclopedia of Archaeal and Bacterial Type Strains, Phase II (KMG-II): from individual species to whole genera.</title>
        <authorList>
            <person name="Goeker M."/>
        </authorList>
    </citation>
    <scope>NUCLEOTIDE SEQUENCE [LARGE SCALE GENOMIC DNA]</scope>
    <source>
        <strain evidence="12 13">DSM 45211</strain>
    </source>
</reference>
<keyword evidence="13" id="KW-1185">Reference proteome</keyword>
<dbReference type="InterPro" id="IPR011712">
    <property type="entry name" value="Sig_transdc_His_kin_sub3_dim/P"/>
</dbReference>
<feature type="domain" description="Signal transduction histidine kinase subgroup 3 dimerisation and phosphoacceptor" evidence="11">
    <location>
        <begin position="188"/>
        <end position="253"/>
    </location>
</feature>
<feature type="transmembrane region" description="Helical" evidence="9">
    <location>
        <begin position="138"/>
        <end position="157"/>
    </location>
</feature>
<feature type="transmembrane region" description="Helical" evidence="9">
    <location>
        <begin position="12"/>
        <end position="33"/>
    </location>
</feature>
<proteinExistence type="predicted"/>
<accession>A0A2P8EFY6</accession>
<evidence type="ECO:0000256" key="5">
    <source>
        <dbReference type="ARBA" id="ARBA00022741"/>
    </source>
</evidence>
<keyword evidence="9" id="KW-0812">Transmembrane</keyword>
<evidence type="ECO:0000256" key="3">
    <source>
        <dbReference type="ARBA" id="ARBA00022553"/>
    </source>
</evidence>
<dbReference type="CDD" id="cd16917">
    <property type="entry name" value="HATPase_UhpB-NarQ-NarX-like"/>
    <property type="match status" value="1"/>
</dbReference>
<evidence type="ECO:0000259" key="11">
    <source>
        <dbReference type="Pfam" id="PF07730"/>
    </source>
</evidence>
<dbReference type="GO" id="GO:0016020">
    <property type="term" value="C:membrane"/>
    <property type="evidence" value="ECO:0007669"/>
    <property type="project" value="InterPro"/>
</dbReference>
<name>A0A2P8EFY6_9ACTN</name>
<dbReference type="Gene3D" id="3.30.565.10">
    <property type="entry name" value="Histidine kinase-like ATPase, C-terminal domain"/>
    <property type="match status" value="1"/>
</dbReference>
<dbReference type="GO" id="GO:0005524">
    <property type="term" value="F:ATP binding"/>
    <property type="evidence" value="ECO:0007669"/>
    <property type="project" value="UniProtKB-KW"/>
</dbReference>
<keyword evidence="9" id="KW-0472">Membrane</keyword>
<dbReference type="RefSeq" id="WP_106535444.1">
    <property type="nucleotide sequence ID" value="NZ_ML142897.1"/>
</dbReference>
<dbReference type="EC" id="2.7.13.3" evidence="2"/>
<evidence type="ECO:0000256" key="2">
    <source>
        <dbReference type="ARBA" id="ARBA00012438"/>
    </source>
</evidence>
<dbReference type="OrthoDB" id="227596at2"/>
<evidence type="ECO:0000256" key="8">
    <source>
        <dbReference type="ARBA" id="ARBA00023012"/>
    </source>
</evidence>
<feature type="transmembrane region" description="Helical" evidence="9">
    <location>
        <begin position="64"/>
        <end position="82"/>
    </location>
</feature>
<dbReference type="Pfam" id="PF07730">
    <property type="entry name" value="HisKA_3"/>
    <property type="match status" value="1"/>
</dbReference>
<feature type="transmembrane region" description="Helical" evidence="9">
    <location>
        <begin position="114"/>
        <end position="132"/>
    </location>
</feature>
<evidence type="ECO:0000313" key="13">
    <source>
        <dbReference type="Proteomes" id="UP000243528"/>
    </source>
</evidence>
<comment type="catalytic activity">
    <reaction evidence="1">
        <text>ATP + protein L-histidine = ADP + protein N-phospho-L-histidine.</text>
        <dbReference type="EC" id="2.7.13.3"/>
    </reaction>
</comment>
<keyword evidence="7" id="KW-0067">ATP-binding</keyword>
<dbReference type="GO" id="GO:0000155">
    <property type="term" value="F:phosphorelay sensor kinase activity"/>
    <property type="evidence" value="ECO:0007669"/>
    <property type="project" value="InterPro"/>
</dbReference>
<dbReference type="SUPFAM" id="SSF55874">
    <property type="entry name" value="ATPase domain of HSP90 chaperone/DNA topoisomerase II/histidine kinase"/>
    <property type="match status" value="1"/>
</dbReference>
<keyword evidence="8" id="KW-0902">Two-component regulatory system</keyword>
<dbReference type="GO" id="GO:0046983">
    <property type="term" value="F:protein dimerization activity"/>
    <property type="evidence" value="ECO:0007669"/>
    <property type="project" value="InterPro"/>
</dbReference>
<dbReference type="InterPro" id="IPR036890">
    <property type="entry name" value="HATPase_C_sf"/>
</dbReference>
<dbReference type="Gene3D" id="1.20.5.1930">
    <property type="match status" value="1"/>
</dbReference>
<dbReference type="AlphaFoldDB" id="A0A2P8EFY6"/>
<organism evidence="12 13">
    <name type="scientific">Haloactinopolyspora alba</name>
    <dbReference type="NCBI Taxonomy" id="648780"/>
    <lineage>
        <taxon>Bacteria</taxon>
        <taxon>Bacillati</taxon>
        <taxon>Actinomycetota</taxon>
        <taxon>Actinomycetes</taxon>
        <taxon>Jiangellales</taxon>
        <taxon>Jiangellaceae</taxon>
        <taxon>Haloactinopolyspora</taxon>
    </lineage>
</organism>
<protein>
    <recommendedName>
        <fullName evidence="2">histidine kinase</fullName>
        <ecNumber evidence="2">2.7.13.3</ecNumber>
    </recommendedName>
</protein>
<dbReference type="Pfam" id="PF02518">
    <property type="entry name" value="HATPase_c"/>
    <property type="match status" value="1"/>
</dbReference>
<evidence type="ECO:0000259" key="10">
    <source>
        <dbReference type="Pfam" id="PF02518"/>
    </source>
</evidence>
<dbReference type="InterPro" id="IPR050482">
    <property type="entry name" value="Sensor_HK_TwoCompSys"/>
</dbReference>
<dbReference type="InterPro" id="IPR003594">
    <property type="entry name" value="HATPase_dom"/>
</dbReference>
<evidence type="ECO:0000256" key="4">
    <source>
        <dbReference type="ARBA" id="ARBA00022679"/>
    </source>
</evidence>
<evidence type="ECO:0000256" key="6">
    <source>
        <dbReference type="ARBA" id="ARBA00022777"/>
    </source>
</evidence>
<keyword evidence="3" id="KW-0597">Phosphoprotein</keyword>
<evidence type="ECO:0000313" key="12">
    <source>
        <dbReference type="EMBL" id="PSL08385.1"/>
    </source>
</evidence>
<dbReference type="EMBL" id="PYGE01000001">
    <property type="protein sequence ID" value="PSL08385.1"/>
    <property type="molecule type" value="Genomic_DNA"/>
</dbReference>
<comment type="caution">
    <text evidence="12">The sequence shown here is derived from an EMBL/GenBank/DDBJ whole genome shotgun (WGS) entry which is preliminary data.</text>
</comment>
<keyword evidence="9" id="KW-1133">Transmembrane helix</keyword>
<dbReference type="PANTHER" id="PTHR24421:SF10">
    <property type="entry name" value="NITRATE_NITRITE SENSOR PROTEIN NARQ"/>
    <property type="match status" value="1"/>
</dbReference>
<gene>
    <name evidence="12" type="ORF">CLV30_101357</name>
</gene>
<evidence type="ECO:0000256" key="7">
    <source>
        <dbReference type="ARBA" id="ARBA00022840"/>
    </source>
</evidence>
<keyword evidence="4" id="KW-0808">Transferase</keyword>
<keyword evidence="5" id="KW-0547">Nucleotide-binding</keyword>
<dbReference type="Proteomes" id="UP000243528">
    <property type="component" value="Unassembled WGS sequence"/>
</dbReference>
<dbReference type="PANTHER" id="PTHR24421">
    <property type="entry name" value="NITRATE/NITRITE SENSOR PROTEIN NARX-RELATED"/>
    <property type="match status" value="1"/>
</dbReference>
<evidence type="ECO:0000256" key="9">
    <source>
        <dbReference type="SAM" id="Phobius"/>
    </source>
</evidence>